<organism evidence="1 2">
    <name type="scientific">Glarea lozoyensis (strain ATCC 74030 / MF5533)</name>
    <dbReference type="NCBI Taxonomy" id="1104152"/>
    <lineage>
        <taxon>Eukaryota</taxon>
        <taxon>Fungi</taxon>
        <taxon>Dikarya</taxon>
        <taxon>Ascomycota</taxon>
        <taxon>Pezizomycotina</taxon>
        <taxon>Leotiomycetes</taxon>
        <taxon>Helotiales</taxon>
        <taxon>Helotiaceae</taxon>
        <taxon>Glarea</taxon>
    </lineage>
</organism>
<accession>H0EYC6</accession>
<sequence>MPVIPATWASLDLHQEPPMYGPVGLKRSDDGLNRTANATTEAAHELVFAGDFGVHLNLG</sequence>
<comment type="caution">
    <text evidence="1">The sequence shown here is derived from an EMBL/GenBank/DDBJ whole genome shotgun (WGS) entry which is preliminary data.</text>
</comment>
<dbReference type="AlphaFoldDB" id="H0EYC6"/>
<protein>
    <submittedName>
        <fullName evidence="1">Uncharacterized protein</fullName>
    </submittedName>
</protein>
<dbReference type="HOGENOM" id="CLU_2960973_0_0_1"/>
<keyword evidence="2" id="KW-1185">Reference proteome</keyword>
<evidence type="ECO:0000313" key="2">
    <source>
        <dbReference type="Proteomes" id="UP000005446"/>
    </source>
</evidence>
<evidence type="ECO:0000313" key="1">
    <source>
        <dbReference type="EMBL" id="EHK96496.1"/>
    </source>
</evidence>
<name>H0EYC6_GLAL7</name>
<proteinExistence type="predicted"/>
<dbReference type="Proteomes" id="UP000005446">
    <property type="component" value="Unassembled WGS sequence"/>
</dbReference>
<dbReference type="EMBL" id="AGUE01000248">
    <property type="protein sequence ID" value="EHK96496.1"/>
    <property type="molecule type" value="Genomic_DNA"/>
</dbReference>
<reference evidence="1 2" key="1">
    <citation type="journal article" date="2012" name="Eukaryot. Cell">
        <title>Genome sequence of the fungus Glarea lozoyensis: the first genome sequence of a species from the Helotiaceae family.</title>
        <authorList>
            <person name="Youssar L."/>
            <person name="Gruening B.A."/>
            <person name="Erxleben A."/>
            <person name="Guenther S."/>
            <person name="Huettel W."/>
        </authorList>
    </citation>
    <scope>NUCLEOTIDE SEQUENCE [LARGE SCALE GENOMIC DNA]</scope>
    <source>
        <strain evidence="2">ATCC 74030 / MF5533</strain>
    </source>
</reference>
<dbReference type="InParanoid" id="H0EYC6"/>
<gene>
    <name evidence="1" type="ORF">M7I_7825</name>
</gene>